<protein>
    <submittedName>
        <fullName evidence="5">Epoxide hydrolase</fullName>
        <ecNumber evidence="5">3.3.2.9</ecNumber>
    </submittedName>
</protein>
<dbReference type="EMBL" id="LNQE01001250">
    <property type="protein sequence ID" value="KUG19859.1"/>
    <property type="molecule type" value="Genomic_DNA"/>
</dbReference>
<dbReference type="AlphaFoldDB" id="A0A0W8FHT2"/>
<organism evidence="5">
    <name type="scientific">hydrocarbon metagenome</name>
    <dbReference type="NCBI Taxonomy" id="938273"/>
    <lineage>
        <taxon>unclassified sequences</taxon>
        <taxon>metagenomes</taxon>
        <taxon>ecological metagenomes</taxon>
    </lineage>
</organism>
<dbReference type="GO" id="GO:0097176">
    <property type="term" value="P:epoxide metabolic process"/>
    <property type="evidence" value="ECO:0007669"/>
    <property type="project" value="TreeGrafter"/>
</dbReference>
<evidence type="ECO:0000256" key="3">
    <source>
        <dbReference type="ARBA" id="ARBA00022801"/>
    </source>
</evidence>
<dbReference type="InterPro" id="IPR029058">
    <property type="entry name" value="AB_hydrolase_fold"/>
</dbReference>
<keyword evidence="3 5" id="KW-0378">Hydrolase</keyword>
<comment type="similarity">
    <text evidence="1">Belongs to the peptidase S33 family.</text>
</comment>
<feature type="domain" description="Epoxide hydrolase N-terminal" evidence="4">
    <location>
        <begin position="3"/>
        <end position="106"/>
    </location>
</feature>
<dbReference type="PIRSF" id="PIRSF001112">
    <property type="entry name" value="Epoxide_hydrolase"/>
    <property type="match status" value="1"/>
</dbReference>
<sequence length="385" mass="43506">MAIHPFQLNIPEALLDDLFLRLSRTRWPDEVEGAGWDYGTNLNYMQELVGYWRHTYDWRRQEAELNRYAWFTADIGGKEIHFIHERGRGPDRIPLILFHGWPDSICRYLKVIPMLTDPARFGGDPADSFDVIVPSLIGDPGVSRSDKTQTLAKMAEITYRLMTEELGYERFAAGGGDGGSPLSQLLGVHHPESIIGLHLTDIGFPIAQANFPDLSDAEQQYLSALQAWGFFEGAYAMLQGTKPQTLAYGLSDSPAGYAAWIVEKFHAWSDCNGDLETVFTKDELLTNIMLYWTFGPSVRAVSYREEWVAPSLAPDQQVNVPVGLALPPGDPTSPVPPREYAERNLKDIRRWTVLERGGHFTAMEVPEIMAREIRAFFRPLRELYG</sequence>
<evidence type="ECO:0000256" key="2">
    <source>
        <dbReference type="ARBA" id="ARBA00022797"/>
    </source>
</evidence>
<evidence type="ECO:0000313" key="5">
    <source>
        <dbReference type="EMBL" id="KUG19859.1"/>
    </source>
</evidence>
<dbReference type="PANTHER" id="PTHR21661">
    <property type="entry name" value="EPOXIDE HYDROLASE 1-RELATED"/>
    <property type="match status" value="1"/>
</dbReference>
<dbReference type="EC" id="3.3.2.9" evidence="5"/>
<dbReference type="Gene3D" id="3.40.50.1820">
    <property type="entry name" value="alpha/beta hydrolase"/>
    <property type="match status" value="1"/>
</dbReference>
<dbReference type="GO" id="GO:0033961">
    <property type="term" value="F:cis-stilbene-oxide hydrolase activity"/>
    <property type="evidence" value="ECO:0007669"/>
    <property type="project" value="UniProtKB-EC"/>
</dbReference>
<reference evidence="5" key="1">
    <citation type="journal article" date="2015" name="Proc. Natl. Acad. Sci. U.S.A.">
        <title>Networks of energetic and metabolic interactions define dynamics in microbial communities.</title>
        <authorList>
            <person name="Embree M."/>
            <person name="Liu J.K."/>
            <person name="Al-Bassam M.M."/>
            <person name="Zengler K."/>
        </authorList>
    </citation>
    <scope>NUCLEOTIDE SEQUENCE</scope>
</reference>
<dbReference type="PRINTS" id="PR00412">
    <property type="entry name" value="EPOXHYDRLASE"/>
</dbReference>
<dbReference type="Pfam" id="PF06441">
    <property type="entry name" value="EHN"/>
    <property type="match status" value="1"/>
</dbReference>
<proteinExistence type="inferred from homology"/>
<comment type="caution">
    <text evidence="5">The sequence shown here is derived from an EMBL/GenBank/DDBJ whole genome shotgun (WGS) entry which is preliminary data.</text>
</comment>
<dbReference type="SUPFAM" id="SSF53474">
    <property type="entry name" value="alpha/beta-Hydrolases"/>
    <property type="match status" value="1"/>
</dbReference>
<dbReference type="InterPro" id="IPR010497">
    <property type="entry name" value="Epoxide_hydro_N"/>
</dbReference>
<accession>A0A0W8FHT2</accession>
<dbReference type="InterPro" id="IPR016292">
    <property type="entry name" value="Epoxide_hydrolase"/>
</dbReference>
<dbReference type="PANTHER" id="PTHR21661:SF35">
    <property type="entry name" value="EPOXIDE HYDROLASE"/>
    <property type="match status" value="1"/>
</dbReference>
<name>A0A0W8FHT2_9ZZZZ</name>
<dbReference type="InterPro" id="IPR000639">
    <property type="entry name" value="Epox_hydrolase-like"/>
</dbReference>
<gene>
    <name evidence="5" type="ORF">ASZ90_010413</name>
</gene>
<evidence type="ECO:0000256" key="1">
    <source>
        <dbReference type="ARBA" id="ARBA00010088"/>
    </source>
</evidence>
<keyword evidence="2" id="KW-0058">Aromatic hydrocarbons catabolism</keyword>
<evidence type="ECO:0000259" key="4">
    <source>
        <dbReference type="Pfam" id="PF06441"/>
    </source>
</evidence>